<sequence>MSLYQSICIKEDERKARDECKNTVIEQNQIRRVLMGGNVKLDVENKSSNTSKKKNSETKSKNSQKKSEEVKTHNIHVVEVEPDVRMEEIKKFWKESKHVGPIKKTRHGKHLPDFPDEYYFSELKEIEDEEDDFVEYDDSNYESLMNYGYLTNLNFSSLDLTEDISDDKLDNKDKDSKGKNKKNENKNKPEKKSFFKKFQDTNFI</sequence>
<proteinExistence type="predicted"/>
<evidence type="ECO:0000256" key="1">
    <source>
        <dbReference type="SAM" id="MobiDB-lite"/>
    </source>
</evidence>
<dbReference type="EMBL" id="BDQF01000007">
    <property type="protein sequence ID" value="GAW79863.1"/>
    <property type="molecule type" value="Genomic_DNA"/>
</dbReference>
<dbReference type="Proteomes" id="UP000195521">
    <property type="component" value="Unassembled WGS sequence"/>
</dbReference>
<reference evidence="3" key="1">
    <citation type="submission" date="2017-04" db="EMBL/GenBank/DDBJ databases">
        <title>Plasmodium gonderi genome.</title>
        <authorList>
            <person name="Arisue N."/>
            <person name="Honma H."/>
            <person name="Kawai S."/>
            <person name="Tougan T."/>
            <person name="Tanabe K."/>
            <person name="Horii T."/>
        </authorList>
    </citation>
    <scope>NUCLEOTIDE SEQUENCE [LARGE SCALE GENOMIC DNA]</scope>
    <source>
        <strain evidence="3">ATCC 30045</strain>
    </source>
</reference>
<gene>
    <name evidence="2" type="ORF">PGO_060070</name>
</gene>
<comment type="caution">
    <text evidence="2">The sequence shown here is derived from an EMBL/GenBank/DDBJ whole genome shotgun (WGS) entry which is preliminary data.</text>
</comment>
<protein>
    <submittedName>
        <fullName evidence="2">Uncharacterized protein</fullName>
    </submittedName>
</protein>
<dbReference type="GeneID" id="39746575"/>
<feature type="compositionally biased region" description="Basic and acidic residues" evidence="1">
    <location>
        <begin position="54"/>
        <end position="73"/>
    </location>
</feature>
<evidence type="ECO:0000313" key="3">
    <source>
        <dbReference type="Proteomes" id="UP000195521"/>
    </source>
</evidence>
<organism evidence="2 3">
    <name type="scientific">Plasmodium gonderi</name>
    <dbReference type="NCBI Taxonomy" id="77519"/>
    <lineage>
        <taxon>Eukaryota</taxon>
        <taxon>Sar</taxon>
        <taxon>Alveolata</taxon>
        <taxon>Apicomplexa</taxon>
        <taxon>Aconoidasida</taxon>
        <taxon>Haemosporida</taxon>
        <taxon>Plasmodiidae</taxon>
        <taxon>Plasmodium</taxon>
        <taxon>Plasmodium (Plasmodium)</taxon>
    </lineage>
</organism>
<dbReference type="RefSeq" id="XP_028542452.1">
    <property type="nucleotide sequence ID" value="XM_028686651.1"/>
</dbReference>
<evidence type="ECO:0000313" key="2">
    <source>
        <dbReference type="EMBL" id="GAW79863.1"/>
    </source>
</evidence>
<feature type="compositionally biased region" description="Basic and acidic residues" evidence="1">
    <location>
        <begin position="166"/>
        <end position="204"/>
    </location>
</feature>
<feature type="region of interest" description="Disordered" evidence="1">
    <location>
        <begin position="36"/>
        <end position="73"/>
    </location>
</feature>
<name>A0A1Y1JHF3_PLAGO</name>
<dbReference type="AlphaFoldDB" id="A0A1Y1JHF3"/>
<keyword evidence="3" id="KW-1185">Reference proteome</keyword>
<accession>A0A1Y1JHF3</accession>
<feature type="region of interest" description="Disordered" evidence="1">
    <location>
        <begin position="165"/>
        <end position="204"/>
    </location>
</feature>